<dbReference type="Proteomes" id="UP000027002">
    <property type="component" value="Chromosome 3"/>
</dbReference>
<evidence type="ECO:0000259" key="1">
    <source>
        <dbReference type="PROSITE" id="PS50878"/>
    </source>
</evidence>
<feature type="domain" description="Reverse transcriptase" evidence="1">
    <location>
        <begin position="1"/>
        <end position="190"/>
    </location>
</feature>
<evidence type="ECO:0000313" key="3">
    <source>
        <dbReference type="Proteomes" id="UP000027002"/>
    </source>
</evidence>
<dbReference type="PROSITE" id="PS50878">
    <property type="entry name" value="RT_POL"/>
    <property type="match status" value="1"/>
</dbReference>
<keyword evidence="3" id="KW-1185">Reference proteome</keyword>
<sequence>MEAAVARRLTAALEEGNLLPDLQMGNRANRSTDAALSTLVEIIRTTWHHGGIASLLQLDISAAFDTIHFEGQLTEKLPITAGVPQGSPLSPILFLVYITPLYERLQEVASTITLGFADDTNIIAYGRDTGETRALLEKAWLICDSWSKQAGLNFNPGKSELIHFTRAHKADETVGCQYREARLVYTQVIRTSIAFGAGVWHTPTAPGGVAKGIAKSLATEQSACLRTVTGAFKATPLDTLETEAATPPIDLYLNYIHQRFLKRMDKTGMTDKINRASAAVAAMLQRQRRKGYQGPPAYIPFPDPDPSQLPAEERLAKDWHDRWQSNRAAARARRPRHGTPAAERAPDFQSIAKMTRLHEGLQKHESAILTQLRTEKIGLNSFLCLQRVPSVPSPLCRCREGPEDLYHIILSYPKYSASTDSTNSGSPNPSNIA</sequence>
<dbReference type="OrthoDB" id="4939572at2759"/>
<dbReference type="PANTHER" id="PTHR33481:SF1">
    <property type="entry name" value="ENDONUCLEASE_EXONUCLEASE_PHOSPHATASE DOMAIN-CONTAINING PROTEIN-RELATED"/>
    <property type="match status" value="1"/>
</dbReference>
<accession>A0A8E5HPW3</accession>
<evidence type="ECO:0000313" key="2">
    <source>
        <dbReference type="EMBL" id="QUC19489.1"/>
    </source>
</evidence>
<dbReference type="EMBL" id="CP072755">
    <property type="protein sequence ID" value="QUC19489.1"/>
    <property type="molecule type" value="Genomic_DNA"/>
</dbReference>
<reference evidence="2" key="1">
    <citation type="submission" date="2020-03" db="EMBL/GenBank/DDBJ databases">
        <title>A mixture of massive structural variations and highly conserved coding sequences in Ustilaginoidea virens genome.</title>
        <authorList>
            <person name="Zhang K."/>
            <person name="Zhao Z."/>
            <person name="Zhang Z."/>
            <person name="Li Y."/>
            <person name="Hsiang T."/>
            <person name="Sun W."/>
        </authorList>
    </citation>
    <scope>NUCLEOTIDE SEQUENCE</scope>
    <source>
        <strain evidence="2">UV-8b</strain>
    </source>
</reference>
<dbReference type="AlphaFoldDB" id="A0A8E5HPW3"/>
<proteinExistence type="predicted"/>
<dbReference type="RefSeq" id="XP_042997162.1">
    <property type="nucleotide sequence ID" value="XM_043141228.1"/>
</dbReference>
<dbReference type="KEGG" id="uvi:66064508"/>
<gene>
    <name evidence="2" type="ORF">UV8b_03730</name>
</gene>
<dbReference type="Pfam" id="PF00078">
    <property type="entry name" value="RVT_1"/>
    <property type="match status" value="1"/>
</dbReference>
<dbReference type="InterPro" id="IPR000477">
    <property type="entry name" value="RT_dom"/>
</dbReference>
<name>A0A8E5HPW3_USTVR</name>
<protein>
    <recommendedName>
        <fullName evidence="1">Reverse transcriptase domain-containing protein</fullName>
    </recommendedName>
</protein>
<dbReference type="CDD" id="cd01650">
    <property type="entry name" value="RT_nLTR_like"/>
    <property type="match status" value="1"/>
</dbReference>
<dbReference type="PANTHER" id="PTHR33481">
    <property type="entry name" value="REVERSE TRANSCRIPTASE"/>
    <property type="match status" value="1"/>
</dbReference>
<dbReference type="GeneID" id="66064508"/>
<organism evidence="2 3">
    <name type="scientific">Ustilaginoidea virens</name>
    <name type="common">Rice false smut fungus</name>
    <name type="synonym">Villosiclava virens</name>
    <dbReference type="NCBI Taxonomy" id="1159556"/>
    <lineage>
        <taxon>Eukaryota</taxon>
        <taxon>Fungi</taxon>
        <taxon>Dikarya</taxon>
        <taxon>Ascomycota</taxon>
        <taxon>Pezizomycotina</taxon>
        <taxon>Sordariomycetes</taxon>
        <taxon>Hypocreomycetidae</taxon>
        <taxon>Hypocreales</taxon>
        <taxon>Clavicipitaceae</taxon>
        <taxon>Ustilaginoidea</taxon>
    </lineage>
</organism>